<dbReference type="EMBL" id="PDJC01000001">
    <property type="protein sequence ID" value="PFG16374.1"/>
    <property type="molecule type" value="Genomic_DNA"/>
</dbReference>
<dbReference type="AlphaFoldDB" id="A0A2A9CPN0"/>
<gene>
    <name evidence="5" type="ORF">ATK74_0911</name>
</gene>
<dbReference type="GO" id="GO:0003700">
    <property type="term" value="F:DNA-binding transcription factor activity"/>
    <property type="evidence" value="ECO:0007669"/>
    <property type="project" value="InterPro"/>
</dbReference>
<reference evidence="5 6" key="1">
    <citation type="submission" date="2017-10" db="EMBL/GenBank/DDBJ databases">
        <title>Sequencing the genomes of 1000 actinobacteria strains.</title>
        <authorList>
            <person name="Klenk H.-P."/>
        </authorList>
    </citation>
    <scope>NUCLEOTIDE SEQUENCE [LARGE SCALE GENOMIC DNA]</scope>
    <source>
        <strain evidence="5 6">DSM 15597</strain>
    </source>
</reference>
<evidence type="ECO:0000313" key="6">
    <source>
        <dbReference type="Proteomes" id="UP000226079"/>
    </source>
</evidence>
<dbReference type="InterPro" id="IPR011991">
    <property type="entry name" value="ArsR-like_HTH"/>
</dbReference>
<keyword evidence="1" id="KW-0805">Transcription regulation</keyword>
<dbReference type="CDD" id="cd00090">
    <property type="entry name" value="HTH_ARSR"/>
    <property type="match status" value="1"/>
</dbReference>
<dbReference type="SUPFAM" id="SSF46785">
    <property type="entry name" value="Winged helix' DNA-binding domain"/>
    <property type="match status" value="1"/>
</dbReference>
<dbReference type="OrthoDB" id="9798835at2"/>
<dbReference type="PROSITE" id="PS50987">
    <property type="entry name" value="HTH_ARSR_2"/>
    <property type="match status" value="1"/>
</dbReference>
<dbReference type="Proteomes" id="UP000226079">
    <property type="component" value="Unassembled WGS sequence"/>
</dbReference>
<keyword evidence="6" id="KW-1185">Reference proteome</keyword>
<evidence type="ECO:0000256" key="2">
    <source>
        <dbReference type="ARBA" id="ARBA00023125"/>
    </source>
</evidence>
<dbReference type="InterPro" id="IPR051081">
    <property type="entry name" value="HTH_MetalResp_TranReg"/>
</dbReference>
<dbReference type="NCBIfam" id="NF033788">
    <property type="entry name" value="HTH_metalloreg"/>
    <property type="match status" value="1"/>
</dbReference>
<proteinExistence type="predicted"/>
<dbReference type="PRINTS" id="PR00778">
    <property type="entry name" value="HTHARSR"/>
</dbReference>
<dbReference type="InterPro" id="IPR036390">
    <property type="entry name" value="WH_DNA-bd_sf"/>
</dbReference>
<keyword evidence="3" id="KW-0804">Transcription</keyword>
<dbReference type="PANTHER" id="PTHR33154:SF18">
    <property type="entry name" value="ARSENICAL RESISTANCE OPERON REPRESSOR"/>
    <property type="match status" value="1"/>
</dbReference>
<evidence type="ECO:0000256" key="1">
    <source>
        <dbReference type="ARBA" id="ARBA00023015"/>
    </source>
</evidence>
<evidence type="ECO:0000259" key="4">
    <source>
        <dbReference type="PROSITE" id="PS50987"/>
    </source>
</evidence>
<evidence type="ECO:0000256" key="3">
    <source>
        <dbReference type="ARBA" id="ARBA00023163"/>
    </source>
</evidence>
<dbReference type="RefSeq" id="WP_098459921.1">
    <property type="nucleotide sequence ID" value="NZ_PDJC01000001.1"/>
</dbReference>
<dbReference type="Gene3D" id="1.10.10.10">
    <property type="entry name" value="Winged helix-like DNA-binding domain superfamily/Winged helix DNA-binding domain"/>
    <property type="match status" value="1"/>
</dbReference>
<evidence type="ECO:0000313" key="5">
    <source>
        <dbReference type="EMBL" id="PFG16374.1"/>
    </source>
</evidence>
<feature type="domain" description="HTH arsR-type" evidence="4">
    <location>
        <begin position="19"/>
        <end position="112"/>
    </location>
</feature>
<dbReference type="InterPro" id="IPR036388">
    <property type="entry name" value="WH-like_DNA-bd_sf"/>
</dbReference>
<keyword evidence="2" id="KW-0238">DNA-binding</keyword>
<dbReference type="Pfam" id="PF01022">
    <property type="entry name" value="HTH_5"/>
    <property type="match status" value="1"/>
</dbReference>
<dbReference type="PANTHER" id="PTHR33154">
    <property type="entry name" value="TRANSCRIPTIONAL REGULATOR, ARSR FAMILY"/>
    <property type="match status" value="1"/>
</dbReference>
<dbReference type="SMART" id="SM00418">
    <property type="entry name" value="HTH_ARSR"/>
    <property type="match status" value="1"/>
</dbReference>
<dbReference type="InterPro" id="IPR001845">
    <property type="entry name" value="HTH_ArsR_DNA-bd_dom"/>
</dbReference>
<name>A0A2A9CPN0_9ACTN</name>
<sequence>MSRTLATIECAPASSAQLMSAAEAELLANLLKALADPVRLRLLRLVAESPGTTACGCHLPAALGISQPTLSHHLKKLIDAGLLIREQRGRWAHYRLASTSLDPVQGLLDTCR</sequence>
<organism evidence="5 6">
    <name type="scientific">Propionicimonas paludicola</name>
    <dbReference type="NCBI Taxonomy" id="185243"/>
    <lineage>
        <taxon>Bacteria</taxon>
        <taxon>Bacillati</taxon>
        <taxon>Actinomycetota</taxon>
        <taxon>Actinomycetes</taxon>
        <taxon>Propionibacteriales</taxon>
        <taxon>Nocardioidaceae</taxon>
        <taxon>Propionicimonas</taxon>
    </lineage>
</organism>
<comment type="caution">
    <text evidence="5">The sequence shown here is derived from an EMBL/GenBank/DDBJ whole genome shotgun (WGS) entry which is preliminary data.</text>
</comment>
<accession>A0A2A9CPN0</accession>
<protein>
    <submittedName>
        <fullName evidence="5">ArsR family transcriptional regulator</fullName>
    </submittedName>
</protein>
<dbReference type="GO" id="GO:0003677">
    <property type="term" value="F:DNA binding"/>
    <property type="evidence" value="ECO:0007669"/>
    <property type="project" value="UniProtKB-KW"/>
</dbReference>